<organism evidence="2 3">
    <name type="scientific">Dictyostelium purpureum</name>
    <name type="common">Slime mold</name>
    <dbReference type="NCBI Taxonomy" id="5786"/>
    <lineage>
        <taxon>Eukaryota</taxon>
        <taxon>Amoebozoa</taxon>
        <taxon>Evosea</taxon>
        <taxon>Eumycetozoa</taxon>
        <taxon>Dictyostelia</taxon>
        <taxon>Dictyosteliales</taxon>
        <taxon>Dictyosteliaceae</taxon>
        <taxon>Dictyostelium</taxon>
    </lineage>
</organism>
<feature type="transmembrane region" description="Helical" evidence="1">
    <location>
        <begin position="72"/>
        <end position="93"/>
    </location>
</feature>
<dbReference type="OrthoDB" id="67317at2759"/>
<dbReference type="KEGG" id="dpp:DICPUDRAFT_157554"/>
<proteinExistence type="predicted"/>
<evidence type="ECO:0000256" key="1">
    <source>
        <dbReference type="SAM" id="Phobius"/>
    </source>
</evidence>
<keyword evidence="1" id="KW-0472">Membrane</keyword>
<dbReference type="AlphaFoldDB" id="F0ZZF0"/>
<dbReference type="Proteomes" id="UP000001064">
    <property type="component" value="Unassembled WGS sequence"/>
</dbReference>
<dbReference type="eggNOG" id="ENOG502RHZM">
    <property type="taxonomic scope" value="Eukaryota"/>
</dbReference>
<name>F0ZZF0_DICPU</name>
<keyword evidence="1" id="KW-0812">Transmembrane</keyword>
<dbReference type="OMA" id="PCCSICC"/>
<gene>
    <name evidence="2" type="ORF">DICPUDRAFT_157554</name>
</gene>
<evidence type="ECO:0000313" key="2">
    <source>
        <dbReference type="EMBL" id="EGC30696.1"/>
    </source>
</evidence>
<dbReference type="VEuPathDB" id="AmoebaDB:DICPUDRAFT_157554"/>
<dbReference type="EMBL" id="GL871308">
    <property type="protein sequence ID" value="EGC30696.1"/>
    <property type="molecule type" value="Genomic_DNA"/>
</dbReference>
<dbReference type="InParanoid" id="F0ZZF0"/>
<keyword evidence="1" id="KW-1133">Transmembrane helix</keyword>
<dbReference type="GeneID" id="10508889"/>
<reference evidence="3" key="1">
    <citation type="journal article" date="2011" name="Genome Biol.">
        <title>Comparative genomics of the social amoebae Dictyostelium discoideum and Dictyostelium purpureum.</title>
        <authorList>
            <consortium name="US DOE Joint Genome Institute (JGI-PGF)"/>
            <person name="Sucgang R."/>
            <person name="Kuo A."/>
            <person name="Tian X."/>
            <person name="Salerno W."/>
            <person name="Parikh A."/>
            <person name="Feasley C.L."/>
            <person name="Dalin E."/>
            <person name="Tu H."/>
            <person name="Huang E."/>
            <person name="Barry K."/>
            <person name="Lindquist E."/>
            <person name="Shapiro H."/>
            <person name="Bruce D."/>
            <person name="Schmutz J."/>
            <person name="Salamov A."/>
            <person name="Fey P."/>
            <person name="Gaudet P."/>
            <person name="Anjard C."/>
            <person name="Babu M.M."/>
            <person name="Basu S."/>
            <person name="Bushmanova Y."/>
            <person name="van der Wel H."/>
            <person name="Katoh-Kurasawa M."/>
            <person name="Dinh C."/>
            <person name="Coutinho P.M."/>
            <person name="Saito T."/>
            <person name="Elias M."/>
            <person name="Schaap P."/>
            <person name="Kay R.R."/>
            <person name="Henrissat B."/>
            <person name="Eichinger L."/>
            <person name="Rivero F."/>
            <person name="Putnam N.H."/>
            <person name="West C.M."/>
            <person name="Loomis W.F."/>
            <person name="Chisholm R.L."/>
            <person name="Shaulsky G."/>
            <person name="Strassmann J.E."/>
            <person name="Queller D.C."/>
            <person name="Kuspa A."/>
            <person name="Grigoriev I.V."/>
        </authorList>
    </citation>
    <scope>NUCLEOTIDE SEQUENCE [LARGE SCALE GENOMIC DNA]</scope>
    <source>
        <strain evidence="3">QSDP1</strain>
    </source>
</reference>
<dbReference type="RefSeq" id="XP_003292794.1">
    <property type="nucleotide sequence ID" value="XM_003292746.1"/>
</dbReference>
<accession>F0ZZF0</accession>
<sequence length="107" mass="11901">MPKKTSKAPEICQPGGMCYRFPPPCCSICCMIFSIFSFVGLISIYGLISNDYTKVQGEAYWNTEQIEGGKKASLIGSFIYLGVAGLCLFLFFCRKFTAPKKNPEDDE</sequence>
<evidence type="ECO:0000313" key="3">
    <source>
        <dbReference type="Proteomes" id="UP000001064"/>
    </source>
</evidence>
<feature type="transmembrane region" description="Helical" evidence="1">
    <location>
        <begin position="21"/>
        <end position="48"/>
    </location>
</feature>
<keyword evidence="3" id="KW-1185">Reference proteome</keyword>
<protein>
    <submittedName>
        <fullName evidence="2">Uncharacterized protein</fullName>
    </submittedName>
</protein>